<gene>
    <name evidence="2" type="ORF">ElyMa_002797600</name>
</gene>
<accession>A0AAV4HSI8</accession>
<comment type="caution">
    <text evidence="2">The sequence shown here is derived from an EMBL/GenBank/DDBJ whole genome shotgun (WGS) entry which is preliminary data.</text>
</comment>
<dbReference type="AlphaFoldDB" id="A0AAV4HSI8"/>
<feature type="region of interest" description="Disordered" evidence="1">
    <location>
        <begin position="162"/>
        <end position="181"/>
    </location>
</feature>
<evidence type="ECO:0000313" key="2">
    <source>
        <dbReference type="EMBL" id="GFR99665.1"/>
    </source>
</evidence>
<feature type="compositionally biased region" description="Polar residues" evidence="1">
    <location>
        <begin position="232"/>
        <end position="242"/>
    </location>
</feature>
<dbReference type="PROSITE" id="PS50096">
    <property type="entry name" value="IQ"/>
    <property type="match status" value="1"/>
</dbReference>
<keyword evidence="3" id="KW-1185">Reference proteome</keyword>
<dbReference type="PANTHER" id="PTHR16049">
    <property type="entry name" value="IQ DOMAIN-CONTAINING PROTEIN C"/>
    <property type="match status" value="1"/>
</dbReference>
<organism evidence="2 3">
    <name type="scientific">Elysia marginata</name>
    <dbReference type="NCBI Taxonomy" id="1093978"/>
    <lineage>
        <taxon>Eukaryota</taxon>
        <taxon>Metazoa</taxon>
        <taxon>Spiralia</taxon>
        <taxon>Lophotrochozoa</taxon>
        <taxon>Mollusca</taxon>
        <taxon>Gastropoda</taxon>
        <taxon>Heterobranchia</taxon>
        <taxon>Euthyneura</taxon>
        <taxon>Panpulmonata</taxon>
        <taxon>Sacoglossa</taxon>
        <taxon>Placobranchoidea</taxon>
        <taxon>Plakobranchidae</taxon>
        <taxon>Elysia</taxon>
    </lineage>
</organism>
<dbReference type="PANTHER" id="PTHR16049:SF8">
    <property type="entry name" value="IQ DOMAIN-CONTAINING PROTEIN C"/>
    <property type="match status" value="1"/>
</dbReference>
<feature type="compositionally biased region" description="Basic and acidic residues" evidence="1">
    <location>
        <begin position="263"/>
        <end position="275"/>
    </location>
</feature>
<dbReference type="EMBL" id="BMAT01005788">
    <property type="protein sequence ID" value="GFR99665.1"/>
    <property type="molecule type" value="Genomic_DNA"/>
</dbReference>
<evidence type="ECO:0000256" key="1">
    <source>
        <dbReference type="SAM" id="MobiDB-lite"/>
    </source>
</evidence>
<sequence length="393" mass="43893">MDADESCLDMEMSDFSEEITKIQALIRGTLVRQQMAEIRELYEKIVQSIDGDETEVGWPSFSLSKPVIRKRSRGHAIHKHSEINQRGKQSIAISEHKSISSVCKSWLLSGKKDRARGKQNPVQSKVIVRRTGDFRRKTDDNGDDEEELLVEYVQIDGANKEDKRVDQCGKPTNESDAPYSMTNGAGTSEQRSVEHFYHNVDDTALQDKRGRGNVEDKAGVSVLPYVEDEAQRSSTGFNSQTVDLPEKMGEKQFSCAEVQTDEYTNKSEDDNEVGRPESPYPEVPRAVGRSENPDPKVPRAGLTDPDSIDLNKPREGQQTETDSYPHAPHDIVDEMFADQERTNKTDEDVKSSCSDSSNRQDTEYQIVVPHVNGKTLSIGGCLVSKGNELVVAV</sequence>
<reference evidence="2 3" key="1">
    <citation type="journal article" date="2021" name="Elife">
        <title>Chloroplast acquisition without the gene transfer in kleptoplastic sea slugs, Plakobranchus ocellatus.</title>
        <authorList>
            <person name="Maeda T."/>
            <person name="Takahashi S."/>
            <person name="Yoshida T."/>
            <person name="Shimamura S."/>
            <person name="Takaki Y."/>
            <person name="Nagai Y."/>
            <person name="Toyoda A."/>
            <person name="Suzuki Y."/>
            <person name="Arimoto A."/>
            <person name="Ishii H."/>
            <person name="Satoh N."/>
            <person name="Nishiyama T."/>
            <person name="Hasebe M."/>
            <person name="Maruyama T."/>
            <person name="Minagawa J."/>
            <person name="Obokata J."/>
            <person name="Shigenobu S."/>
        </authorList>
    </citation>
    <scope>NUCLEOTIDE SEQUENCE [LARGE SCALE GENOMIC DNA]</scope>
</reference>
<dbReference type="Proteomes" id="UP000762676">
    <property type="component" value="Unassembled WGS sequence"/>
</dbReference>
<evidence type="ECO:0000313" key="3">
    <source>
        <dbReference type="Proteomes" id="UP000762676"/>
    </source>
</evidence>
<name>A0AAV4HSI8_9GAST</name>
<dbReference type="InterPro" id="IPR042506">
    <property type="entry name" value="IQCC"/>
</dbReference>
<feature type="compositionally biased region" description="Polar residues" evidence="1">
    <location>
        <begin position="170"/>
        <end position="181"/>
    </location>
</feature>
<proteinExistence type="predicted"/>
<protein>
    <submittedName>
        <fullName evidence="2">IQ domain-containing protein C</fullName>
    </submittedName>
</protein>
<feature type="compositionally biased region" description="Basic and acidic residues" evidence="1">
    <location>
        <begin position="327"/>
        <end position="350"/>
    </location>
</feature>
<feature type="region of interest" description="Disordered" evidence="1">
    <location>
        <begin position="226"/>
        <end position="360"/>
    </location>
</feature>